<feature type="transmembrane region" description="Helical" evidence="10">
    <location>
        <begin position="80"/>
        <end position="103"/>
    </location>
</feature>
<evidence type="ECO:0000259" key="11">
    <source>
        <dbReference type="Pfam" id="PF07730"/>
    </source>
</evidence>
<feature type="region of interest" description="Disordered" evidence="9">
    <location>
        <begin position="366"/>
        <end position="432"/>
    </location>
</feature>
<dbReference type="GO" id="GO:0016301">
    <property type="term" value="F:kinase activity"/>
    <property type="evidence" value="ECO:0007669"/>
    <property type="project" value="UniProtKB-KW"/>
</dbReference>
<evidence type="ECO:0000256" key="5">
    <source>
        <dbReference type="ARBA" id="ARBA00022741"/>
    </source>
</evidence>
<feature type="compositionally biased region" description="Pro residues" evidence="9">
    <location>
        <begin position="405"/>
        <end position="415"/>
    </location>
</feature>
<keyword evidence="6 13" id="KW-0418">Kinase</keyword>
<dbReference type="Pfam" id="PF23539">
    <property type="entry name" value="DUF7134"/>
    <property type="match status" value="1"/>
</dbReference>
<evidence type="ECO:0000256" key="3">
    <source>
        <dbReference type="ARBA" id="ARBA00022553"/>
    </source>
</evidence>
<evidence type="ECO:0000256" key="7">
    <source>
        <dbReference type="ARBA" id="ARBA00022840"/>
    </source>
</evidence>
<feature type="transmembrane region" description="Helical" evidence="10">
    <location>
        <begin position="51"/>
        <end position="68"/>
    </location>
</feature>
<sequence>MPRTAPEARAAGRTRRDRLADAGLVLFAGAFSFLSADSVLPEDGAGVSDNVLFAEAVAAGVACLALLLRRRWPVPLAVAMLVADSFGHFYIGPTLVAVFTVAAHRPPRATGWIAALVLTRLVGFIAATPDPEDPRTGAGVAYFALVTAAMVGGLYLRSRRQLVASLRERAEQAEADAALRAGQAQRRAREEIAREMHDVLAHRLSLLSVHAGALEFNPGAPPAEVARAAGVIRDSAHEALQDLRDVIGVLRAPAGADSAADPAAGAGAGRPQPTLRDVGRLVAEAGEAGMRVAYTQDVDAAEAVPAATGRTAYRIVQEGLTNARKHAAGTEVAVTLRGGPEAGLTVEVRNPLPGAALLGSGRSAVTGSLVGGRDPGAPAGGRTATGRHPAADPKPGAAGRGPNGTPAPRPAPAPDDPVHATGGTAPIPGAGQGLIGLTERAALTGGRLTHGVDDDTFQLRAWLPWGRPPRTE</sequence>
<dbReference type="InterPro" id="IPR055558">
    <property type="entry name" value="DUF7134"/>
</dbReference>
<feature type="compositionally biased region" description="Low complexity" evidence="9">
    <location>
        <begin position="420"/>
        <end position="429"/>
    </location>
</feature>
<feature type="transmembrane region" description="Helical" evidence="10">
    <location>
        <begin position="139"/>
        <end position="156"/>
    </location>
</feature>
<dbReference type="Gene3D" id="3.30.565.10">
    <property type="entry name" value="Histidine kinase-like ATPase, C-terminal domain"/>
    <property type="match status" value="1"/>
</dbReference>
<dbReference type="PANTHER" id="PTHR24421">
    <property type="entry name" value="NITRATE/NITRITE SENSOR PROTEIN NARX-RELATED"/>
    <property type="match status" value="1"/>
</dbReference>
<feature type="domain" description="DUF7134" evidence="12">
    <location>
        <begin position="16"/>
        <end position="160"/>
    </location>
</feature>
<gene>
    <name evidence="13" type="ORF">GCM10009802_55180</name>
</gene>
<comment type="caution">
    <text evidence="13">The sequence shown here is derived from an EMBL/GenBank/DDBJ whole genome shotgun (WGS) entry which is preliminary data.</text>
</comment>
<comment type="catalytic activity">
    <reaction evidence="1">
        <text>ATP + protein L-histidine = ADP + protein N-phospho-L-histidine.</text>
        <dbReference type="EC" id="2.7.13.3"/>
    </reaction>
</comment>
<accession>A0ABN1ZJP6</accession>
<evidence type="ECO:0000256" key="6">
    <source>
        <dbReference type="ARBA" id="ARBA00022777"/>
    </source>
</evidence>
<evidence type="ECO:0000256" key="1">
    <source>
        <dbReference type="ARBA" id="ARBA00000085"/>
    </source>
</evidence>
<evidence type="ECO:0000313" key="13">
    <source>
        <dbReference type="EMBL" id="GAA1500145.1"/>
    </source>
</evidence>
<keyword evidence="10" id="KW-0812">Transmembrane</keyword>
<keyword evidence="8" id="KW-0902">Two-component regulatory system</keyword>
<reference evidence="13 14" key="1">
    <citation type="journal article" date="2019" name="Int. J. Syst. Evol. Microbiol.">
        <title>The Global Catalogue of Microorganisms (GCM) 10K type strain sequencing project: providing services to taxonomists for standard genome sequencing and annotation.</title>
        <authorList>
            <consortium name="The Broad Institute Genomics Platform"/>
            <consortium name="The Broad Institute Genome Sequencing Center for Infectious Disease"/>
            <person name="Wu L."/>
            <person name="Ma J."/>
        </authorList>
    </citation>
    <scope>NUCLEOTIDE SEQUENCE [LARGE SCALE GENOMIC DNA]</scope>
    <source>
        <strain evidence="13 14">JCM 15481</strain>
    </source>
</reference>
<organism evidence="13 14">
    <name type="scientific">Streptomyces synnematoformans</name>
    <dbReference type="NCBI Taxonomy" id="415721"/>
    <lineage>
        <taxon>Bacteria</taxon>
        <taxon>Bacillati</taxon>
        <taxon>Actinomycetota</taxon>
        <taxon>Actinomycetes</taxon>
        <taxon>Kitasatosporales</taxon>
        <taxon>Streptomycetaceae</taxon>
        <taxon>Streptomyces</taxon>
    </lineage>
</organism>
<dbReference type="EC" id="2.7.13.3" evidence="2"/>
<dbReference type="EMBL" id="BAAAPF010000269">
    <property type="protein sequence ID" value="GAA1500145.1"/>
    <property type="molecule type" value="Genomic_DNA"/>
</dbReference>
<evidence type="ECO:0000313" key="14">
    <source>
        <dbReference type="Proteomes" id="UP001500443"/>
    </source>
</evidence>
<keyword evidence="10" id="KW-0472">Membrane</keyword>
<dbReference type="PANTHER" id="PTHR24421:SF10">
    <property type="entry name" value="NITRATE_NITRITE SENSOR PROTEIN NARQ"/>
    <property type="match status" value="1"/>
</dbReference>
<feature type="domain" description="Signal transduction histidine kinase subgroup 3 dimerisation and phosphoacceptor" evidence="11">
    <location>
        <begin position="189"/>
        <end position="253"/>
    </location>
</feature>
<keyword evidence="5" id="KW-0547">Nucleotide-binding</keyword>
<dbReference type="InterPro" id="IPR036890">
    <property type="entry name" value="HATPase_C_sf"/>
</dbReference>
<feature type="transmembrane region" description="Helical" evidence="10">
    <location>
        <begin position="109"/>
        <end position="127"/>
    </location>
</feature>
<keyword evidence="14" id="KW-1185">Reference proteome</keyword>
<evidence type="ECO:0000256" key="9">
    <source>
        <dbReference type="SAM" id="MobiDB-lite"/>
    </source>
</evidence>
<keyword evidence="10" id="KW-1133">Transmembrane helix</keyword>
<keyword evidence="7" id="KW-0067">ATP-binding</keyword>
<evidence type="ECO:0000259" key="12">
    <source>
        <dbReference type="Pfam" id="PF23539"/>
    </source>
</evidence>
<evidence type="ECO:0000256" key="8">
    <source>
        <dbReference type="ARBA" id="ARBA00023012"/>
    </source>
</evidence>
<dbReference type="InterPro" id="IPR050482">
    <property type="entry name" value="Sensor_HK_TwoCompSys"/>
</dbReference>
<evidence type="ECO:0000256" key="2">
    <source>
        <dbReference type="ARBA" id="ARBA00012438"/>
    </source>
</evidence>
<dbReference type="Pfam" id="PF07730">
    <property type="entry name" value="HisKA_3"/>
    <property type="match status" value="1"/>
</dbReference>
<dbReference type="RefSeq" id="WP_344293366.1">
    <property type="nucleotide sequence ID" value="NZ_BAAAPF010000269.1"/>
</dbReference>
<dbReference type="Gene3D" id="1.20.5.1930">
    <property type="match status" value="1"/>
</dbReference>
<keyword evidence="3" id="KW-0597">Phosphoprotein</keyword>
<feature type="compositionally biased region" description="Low complexity" evidence="9">
    <location>
        <begin position="375"/>
        <end position="387"/>
    </location>
</feature>
<proteinExistence type="predicted"/>
<keyword evidence="4" id="KW-0808">Transferase</keyword>
<dbReference type="Proteomes" id="UP001500443">
    <property type="component" value="Unassembled WGS sequence"/>
</dbReference>
<protein>
    <recommendedName>
        <fullName evidence="2">histidine kinase</fullName>
        <ecNumber evidence="2">2.7.13.3</ecNumber>
    </recommendedName>
</protein>
<name>A0ABN1ZJP6_9ACTN</name>
<dbReference type="InterPro" id="IPR011712">
    <property type="entry name" value="Sig_transdc_His_kin_sub3_dim/P"/>
</dbReference>
<evidence type="ECO:0000256" key="10">
    <source>
        <dbReference type="SAM" id="Phobius"/>
    </source>
</evidence>
<evidence type="ECO:0000256" key="4">
    <source>
        <dbReference type="ARBA" id="ARBA00022679"/>
    </source>
</evidence>